<dbReference type="EMBL" id="LAZR01031939">
    <property type="protein sequence ID" value="KKL52313.1"/>
    <property type="molecule type" value="Genomic_DNA"/>
</dbReference>
<sequence length="61" mass="6213">MAVGLALASAAVCLGAEGGGRTHSPASSPAKADPADRPADVMSPAQWKQIDRAADKALRWL</sequence>
<feature type="region of interest" description="Disordered" evidence="1">
    <location>
        <begin position="18"/>
        <end position="48"/>
    </location>
</feature>
<comment type="caution">
    <text evidence="2">The sequence shown here is derived from an EMBL/GenBank/DDBJ whole genome shotgun (WGS) entry which is preliminary data.</text>
</comment>
<proteinExistence type="predicted"/>
<reference evidence="2" key="1">
    <citation type="journal article" date="2015" name="Nature">
        <title>Complex archaea that bridge the gap between prokaryotes and eukaryotes.</title>
        <authorList>
            <person name="Spang A."/>
            <person name="Saw J.H."/>
            <person name="Jorgensen S.L."/>
            <person name="Zaremba-Niedzwiedzka K."/>
            <person name="Martijn J."/>
            <person name="Lind A.E."/>
            <person name="van Eijk R."/>
            <person name="Schleper C."/>
            <person name="Guy L."/>
            <person name="Ettema T.J."/>
        </authorList>
    </citation>
    <scope>NUCLEOTIDE SEQUENCE</scope>
</reference>
<accession>A0A0F9CSA7</accession>
<evidence type="ECO:0000313" key="2">
    <source>
        <dbReference type="EMBL" id="KKL52313.1"/>
    </source>
</evidence>
<name>A0A0F9CSA7_9ZZZZ</name>
<gene>
    <name evidence="2" type="ORF">LCGC14_2286730</name>
</gene>
<evidence type="ECO:0000256" key="1">
    <source>
        <dbReference type="SAM" id="MobiDB-lite"/>
    </source>
</evidence>
<feature type="non-terminal residue" evidence="2">
    <location>
        <position position="61"/>
    </location>
</feature>
<organism evidence="2">
    <name type="scientific">marine sediment metagenome</name>
    <dbReference type="NCBI Taxonomy" id="412755"/>
    <lineage>
        <taxon>unclassified sequences</taxon>
        <taxon>metagenomes</taxon>
        <taxon>ecological metagenomes</taxon>
    </lineage>
</organism>
<protein>
    <submittedName>
        <fullName evidence="2">Uncharacterized protein</fullName>
    </submittedName>
</protein>
<dbReference type="AlphaFoldDB" id="A0A0F9CSA7"/>